<dbReference type="PANTHER" id="PTHR11220:SF24">
    <property type="entry name" value="HEME-BINDING PROTEIN 1"/>
    <property type="match status" value="1"/>
</dbReference>
<evidence type="ECO:0000256" key="2">
    <source>
        <dbReference type="SAM" id="MobiDB-lite"/>
    </source>
</evidence>
<keyword evidence="4" id="KW-1185">Reference proteome</keyword>
<evidence type="ECO:0000313" key="3">
    <source>
        <dbReference type="Ensembl" id="ENSSANP00000072151.1"/>
    </source>
</evidence>
<organism evidence="3 4">
    <name type="scientific">Sinocyclocheilus anshuiensis</name>
    <dbReference type="NCBI Taxonomy" id="1608454"/>
    <lineage>
        <taxon>Eukaryota</taxon>
        <taxon>Metazoa</taxon>
        <taxon>Chordata</taxon>
        <taxon>Craniata</taxon>
        <taxon>Vertebrata</taxon>
        <taxon>Euteleostomi</taxon>
        <taxon>Actinopterygii</taxon>
        <taxon>Neopterygii</taxon>
        <taxon>Teleostei</taxon>
        <taxon>Ostariophysi</taxon>
        <taxon>Cypriniformes</taxon>
        <taxon>Cyprinidae</taxon>
        <taxon>Cyprininae</taxon>
        <taxon>Sinocyclocheilus</taxon>
    </lineage>
</organism>
<dbReference type="SUPFAM" id="SSF55136">
    <property type="entry name" value="Probable bacterial effector-binding domain"/>
    <property type="match status" value="1"/>
</dbReference>
<dbReference type="Proteomes" id="UP000472260">
    <property type="component" value="Unassembled WGS sequence"/>
</dbReference>
<gene>
    <name evidence="3" type="primary">soul4</name>
</gene>
<dbReference type="InterPro" id="IPR006917">
    <property type="entry name" value="SOUL_heme-bd"/>
</dbReference>
<feature type="region of interest" description="Disordered" evidence="2">
    <location>
        <begin position="7"/>
        <end position="30"/>
    </location>
</feature>
<protein>
    <submittedName>
        <fullName evidence="3">Heme-binding protein 1-like</fullName>
    </submittedName>
</protein>
<dbReference type="Ensembl" id="ENSSANT00000076703.1">
    <property type="protein sequence ID" value="ENSSANP00000072151.1"/>
    <property type="gene ID" value="ENSSANG00000036023.1"/>
</dbReference>
<sequence length="250" mass="28772">MALISIEDLAGLDDEQVDDDITDSSEPMDEEQQDRMYAHWQAVGRTHHVSVPGEMRGPIEEMTRRNQTSEREPVPSVTISRHEKLGEVLYEERVYPAGKWACVSKADMLYEQSISNAFMKLMRFICKENSTGRYLGMSVPVVNEITMADDGTNFMKDVLTAYYLPAEFQARPPEPTDPDIRIVHRDAIHVIARVFYGTTTEETISRQISILWELLGNSEDVHRDRYMVAVYENPGVPQRRNEIWFVRRGS</sequence>
<dbReference type="Pfam" id="PF04832">
    <property type="entry name" value="SOUL"/>
    <property type="match status" value="1"/>
</dbReference>
<dbReference type="InterPro" id="IPR011256">
    <property type="entry name" value="Reg_factor_effector_dom_sf"/>
</dbReference>
<dbReference type="PANTHER" id="PTHR11220">
    <property type="entry name" value="HEME-BINDING PROTEIN-RELATED"/>
    <property type="match status" value="1"/>
</dbReference>
<evidence type="ECO:0000256" key="1">
    <source>
        <dbReference type="ARBA" id="ARBA00009817"/>
    </source>
</evidence>
<name>A0A671QJY4_9TELE</name>
<accession>A0A671QJY4</accession>
<dbReference type="Gene3D" id="3.20.80.10">
    <property type="entry name" value="Regulatory factor, effector binding domain"/>
    <property type="match status" value="1"/>
</dbReference>
<comment type="similarity">
    <text evidence="1">Belongs to the HEBP family.</text>
</comment>
<proteinExistence type="inferred from homology"/>
<reference evidence="3" key="1">
    <citation type="submission" date="2025-08" db="UniProtKB">
        <authorList>
            <consortium name="Ensembl"/>
        </authorList>
    </citation>
    <scope>IDENTIFICATION</scope>
</reference>
<feature type="compositionally biased region" description="Acidic residues" evidence="2">
    <location>
        <begin position="10"/>
        <end position="30"/>
    </location>
</feature>
<dbReference type="GO" id="GO:0020037">
    <property type="term" value="F:heme binding"/>
    <property type="evidence" value="ECO:0007669"/>
    <property type="project" value="TreeGrafter"/>
</dbReference>
<dbReference type="AlphaFoldDB" id="A0A671QJY4"/>
<reference evidence="3" key="2">
    <citation type="submission" date="2025-09" db="UniProtKB">
        <authorList>
            <consortium name="Ensembl"/>
        </authorList>
    </citation>
    <scope>IDENTIFICATION</scope>
</reference>
<evidence type="ECO:0000313" key="4">
    <source>
        <dbReference type="Proteomes" id="UP000472260"/>
    </source>
</evidence>